<dbReference type="FunFam" id="3.65.10.10:FF:000005">
    <property type="entry name" value="3-phosphoshikimate 1-carboxyvinyltransferase"/>
    <property type="match status" value="1"/>
</dbReference>
<dbReference type="InterPro" id="IPR001986">
    <property type="entry name" value="Enolpyruvate_Tfrase_dom"/>
</dbReference>
<comment type="function">
    <text evidence="1 9">Catalyzes the transfer of the enolpyruvyl moiety of phosphoenolpyruvate (PEP) to the 5-hydroxyl of shikimate-3-phosphate (S3P) to produce enolpyruvyl shikimate-3-phosphate and inorganic phosphate.</text>
</comment>
<evidence type="ECO:0000256" key="9">
    <source>
        <dbReference type="HAMAP-Rule" id="MF_00210"/>
    </source>
</evidence>
<feature type="binding site" evidence="9">
    <location>
        <position position="22"/>
    </location>
    <ligand>
        <name>3-phosphoshikimate</name>
        <dbReference type="ChEBI" id="CHEBI:145989"/>
    </ligand>
</feature>
<keyword evidence="6 9" id="KW-0808">Transferase</keyword>
<keyword evidence="4 9" id="KW-0963">Cytoplasm</keyword>
<feature type="binding site" evidence="9">
    <location>
        <position position="168"/>
    </location>
    <ligand>
        <name>3-phosphoshikimate</name>
        <dbReference type="ChEBI" id="CHEBI:145989"/>
    </ligand>
</feature>
<protein>
    <recommendedName>
        <fullName evidence="9">3-phosphoshikimate 1-carboxyvinyltransferase</fullName>
        <ecNumber evidence="9">2.5.1.19</ecNumber>
    </recommendedName>
    <alternativeName>
        <fullName evidence="9">5-enolpyruvylshikimate-3-phosphate synthase</fullName>
        <shortName evidence="9">EPSP synthase</shortName>
        <shortName evidence="9">EPSPS</shortName>
    </alternativeName>
</protein>
<reference evidence="11 12" key="1">
    <citation type="submission" date="2019-06" db="EMBL/GenBank/DDBJ databases">
        <title>Genome sequence of Litorilinea aerophila BAA-2444.</title>
        <authorList>
            <person name="Maclea K.S."/>
            <person name="Maurais E.G."/>
            <person name="Iannazzi L.C."/>
        </authorList>
    </citation>
    <scope>NUCLEOTIDE SEQUENCE [LARGE SCALE GENOMIC DNA]</scope>
    <source>
        <strain evidence="11 12">ATCC BAA-2444</strain>
    </source>
</reference>
<dbReference type="InterPro" id="IPR023193">
    <property type="entry name" value="EPSP_synthase_CS"/>
</dbReference>
<keyword evidence="5 9" id="KW-0028">Amino-acid biosynthesis</keyword>
<evidence type="ECO:0000313" key="12">
    <source>
        <dbReference type="Proteomes" id="UP000317371"/>
    </source>
</evidence>
<organism evidence="11 12">
    <name type="scientific">Litorilinea aerophila</name>
    <dbReference type="NCBI Taxonomy" id="1204385"/>
    <lineage>
        <taxon>Bacteria</taxon>
        <taxon>Bacillati</taxon>
        <taxon>Chloroflexota</taxon>
        <taxon>Caldilineae</taxon>
        <taxon>Caldilineales</taxon>
        <taxon>Caldilineaceae</taxon>
        <taxon>Litorilinea</taxon>
    </lineage>
</organism>
<feature type="active site" description="Proton acceptor" evidence="9">
    <location>
        <position position="317"/>
    </location>
</feature>
<dbReference type="GO" id="GO:0009073">
    <property type="term" value="P:aromatic amino acid family biosynthetic process"/>
    <property type="evidence" value="ECO:0007669"/>
    <property type="project" value="UniProtKB-KW"/>
</dbReference>
<evidence type="ECO:0000256" key="1">
    <source>
        <dbReference type="ARBA" id="ARBA00002174"/>
    </source>
</evidence>
<feature type="binding site" evidence="9">
    <location>
        <position position="123"/>
    </location>
    <ligand>
        <name>phosphoenolpyruvate</name>
        <dbReference type="ChEBI" id="CHEBI:58702"/>
    </ligand>
</feature>
<dbReference type="PIRSF" id="PIRSF000505">
    <property type="entry name" value="EPSPS"/>
    <property type="match status" value="1"/>
</dbReference>
<evidence type="ECO:0000256" key="4">
    <source>
        <dbReference type="ARBA" id="ARBA00022490"/>
    </source>
</evidence>
<gene>
    <name evidence="9 11" type="primary">aroA</name>
    <name evidence="11" type="ORF">FKZ61_17525</name>
</gene>
<feature type="binding site" evidence="9">
    <location>
        <position position="170"/>
    </location>
    <ligand>
        <name>phosphoenolpyruvate</name>
        <dbReference type="ChEBI" id="CHEBI:58702"/>
    </ligand>
</feature>
<name>A0A540VC54_9CHLR</name>
<feature type="domain" description="Enolpyruvate transferase" evidence="10">
    <location>
        <begin position="7"/>
        <end position="425"/>
    </location>
</feature>
<evidence type="ECO:0000256" key="7">
    <source>
        <dbReference type="ARBA" id="ARBA00023141"/>
    </source>
</evidence>
<dbReference type="EC" id="2.5.1.19" evidence="9"/>
<feature type="binding site" evidence="9">
    <location>
        <position position="22"/>
    </location>
    <ligand>
        <name>phosphoenolpyruvate</name>
        <dbReference type="ChEBI" id="CHEBI:58702"/>
    </ligand>
</feature>
<dbReference type="SUPFAM" id="SSF55205">
    <property type="entry name" value="EPT/RTPC-like"/>
    <property type="match status" value="1"/>
</dbReference>
<dbReference type="CDD" id="cd01556">
    <property type="entry name" value="EPSP_synthase"/>
    <property type="match status" value="1"/>
</dbReference>
<dbReference type="EMBL" id="VIGC01000025">
    <property type="protein sequence ID" value="TQE94346.1"/>
    <property type="molecule type" value="Genomic_DNA"/>
</dbReference>
<comment type="similarity">
    <text evidence="3 9">Belongs to the EPSP synthase family.</text>
</comment>
<dbReference type="OrthoDB" id="9809920at2"/>
<feature type="binding site" evidence="9">
    <location>
        <position position="170"/>
    </location>
    <ligand>
        <name>3-phosphoshikimate</name>
        <dbReference type="ChEBI" id="CHEBI:145989"/>
    </ligand>
</feature>
<feature type="binding site" evidence="9">
    <location>
        <position position="348"/>
    </location>
    <ligand>
        <name>phosphoenolpyruvate</name>
        <dbReference type="ChEBI" id="CHEBI:58702"/>
    </ligand>
</feature>
<evidence type="ECO:0000256" key="6">
    <source>
        <dbReference type="ARBA" id="ARBA00022679"/>
    </source>
</evidence>
<sequence>MTQIHIHGGHRLTGRCHVPGDKSISHRAVMFASIAEGVSKISNFLDGGDCRSTVAVMRGLGVQIDEVAPTELVVHGRGLDGLQEPEDVLDCGNSGTTIRLLTGLLAGQPFSSFLNGTAQIRRRPMDRIVQPLRRMGATIMGRQDGRYAPLGIAPGRLRAFEYDMPVASAQVKSCLLLAGLYAQGLTVIRQPGPARDHTERMLQAMGAPIAVYGNTVHSERPSSPLQPLELTVPGDISSAAFLLAAASIVPDSRITITGVGVNPTRTGFVEALQEMGVRIEFQNPREQSGEPVADLEVQYGELRGATFGGQQIVTMIDELPTLAVVATQAHGRTVVKDAGELRVKETDRIATTVSELRKMGARIEPTPDGFIIDGPTRLMGGTVESHGDHRLAMAMTVAALAAQGPTTVYGAEVTADSFPGFEATLQALGAALEVKP</sequence>
<evidence type="ECO:0000256" key="3">
    <source>
        <dbReference type="ARBA" id="ARBA00009948"/>
    </source>
</evidence>
<dbReference type="PROSITE" id="PS00104">
    <property type="entry name" value="EPSP_SYNTHASE_1"/>
    <property type="match status" value="1"/>
</dbReference>
<comment type="subcellular location">
    <subcellularLocation>
        <location evidence="9">Cytoplasm</location>
    </subcellularLocation>
</comment>
<comment type="caution">
    <text evidence="11">The sequence shown here is derived from an EMBL/GenBank/DDBJ whole genome shotgun (WGS) entry which is preliminary data.</text>
</comment>
<dbReference type="NCBIfam" id="TIGR01356">
    <property type="entry name" value="aroA"/>
    <property type="match status" value="1"/>
</dbReference>
<keyword evidence="12" id="KW-1185">Reference proteome</keyword>
<dbReference type="FunCoup" id="A0A540VC54">
    <property type="interactions" value="384"/>
</dbReference>
<evidence type="ECO:0000256" key="2">
    <source>
        <dbReference type="ARBA" id="ARBA00004811"/>
    </source>
</evidence>
<evidence type="ECO:0000256" key="5">
    <source>
        <dbReference type="ARBA" id="ARBA00022605"/>
    </source>
</evidence>
<comment type="subunit">
    <text evidence="9">Monomer.</text>
</comment>
<feature type="binding site" evidence="9">
    <location>
        <position position="317"/>
    </location>
    <ligand>
        <name>3-phosphoshikimate</name>
        <dbReference type="ChEBI" id="CHEBI:145989"/>
    </ligand>
</feature>
<dbReference type="GO" id="GO:0003866">
    <property type="term" value="F:3-phosphoshikimate 1-carboxyvinyltransferase activity"/>
    <property type="evidence" value="ECO:0007669"/>
    <property type="project" value="UniProtKB-UniRule"/>
</dbReference>
<feature type="binding site" evidence="9">
    <location>
        <position position="344"/>
    </location>
    <ligand>
        <name>3-phosphoshikimate</name>
        <dbReference type="ChEBI" id="CHEBI:145989"/>
    </ligand>
</feature>
<dbReference type="GO" id="GO:0009423">
    <property type="term" value="P:chorismate biosynthetic process"/>
    <property type="evidence" value="ECO:0007669"/>
    <property type="project" value="UniProtKB-UniRule"/>
</dbReference>
<dbReference type="PROSITE" id="PS00885">
    <property type="entry name" value="EPSP_SYNTHASE_2"/>
    <property type="match status" value="1"/>
</dbReference>
<proteinExistence type="inferred from homology"/>
<evidence type="ECO:0000313" key="11">
    <source>
        <dbReference type="EMBL" id="TQE94346.1"/>
    </source>
</evidence>
<accession>A0A540VC54</accession>
<evidence type="ECO:0000259" key="10">
    <source>
        <dbReference type="Pfam" id="PF00275"/>
    </source>
</evidence>
<dbReference type="Pfam" id="PF00275">
    <property type="entry name" value="EPSP_synthase"/>
    <property type="match status" value="1"/>
</dbReference>
<dbReference type="PANTHER" id="PTHR21090">
    <property type="entry name" value="AROM/DEHYDROQUINATE SYNTHASE"/>
    <property type="match status" value="1"/>
</dbReference>
<comment type="pathway">
    <text evidence="2 9">Metabolic intermediate biosynthesis; chorismate biosynthesis; chorismate from D-erythrose 4-phosphate and phosphoenolpyruvate: step 6/7.</text>
</comment>
<dbReference type="InterPro" id="IPR006264">
    <property type="entry name" value="EPSP_synthase"/>
</dbReference>
<keyword evidence="7 9" id="KW-0057">Aromatic amino acid biosynthesis</keyword>
<dbReference type="RefSeq" id="WP_141611453.1">
    <property type="nucleotide sequence ID" value="NZ_VIGC02000025.1"/>
</dbReference>
<evidence type="ECO:0000256" key="8">
    <source>
        <dbReference type="ARBA" id="ARBA00044633"/>
    </source>
</evidence>
<feature type="binding site" evidence="9">
    <location>
        <position position="95"/>
    </location>
    <ligand>
        <name>phosphoenolpyruvate</name>
        <dbReference type="ChEBI" id="CHEBI:58702"/>
    </ligand>
</feature>
<dbReference type="FunFam" id="3.65.10.10:FF:000006">
    <property type="entry name" value="3-phosphoshikimate 1-carboxyvinyltransferase"/>
    <property type="match status" value="1"/>
</dbReference>
<dbReference type="InterPro" id="IPR036968">
    <property type="entry name" value="Enolpyruvate_Tfrase_sf"/>
</dbReference>
<dbReference type="InterPro" id="IPR013792">
    <property type="entry name" value="RNA3'P_cycl/enolpyr_Trfase_a/b"/>
</dbReference>
<comment type="catalytic activity">
    <reaction evidence="8">
        <text>3-phosphoshikimate + phosphoenolpyruvate = 5-O-(1-carboxyvinyl)-3-phosphoshikimate + phosphate</text>
        <dbReference type="Rhea" id="RHEA:21256"/>
        <dbReference type="ChEBI" id="CHEBI:43474"/>
        <dbReference type="ChEBI" id="CHEBI:57701"/>
        <dbReference type="ChEBI" id="CHEBI:58702"/>
        <dbReference type="ChEBI" id="CHEBI:145989"/>
        <dbReference type="EC" id="2.5.1.19"/>
    </reaction>
    <physiologicalReaction direction="left-to-right" evidence="8">
        <dbReference type="Rhea" id="RHEA:21257"/>
    </physiologicalReaction>
</comment>
<dbReference type="InParanoid" id="A0A540VC54"/>
<comment type="caution">
    <text evidence="9">Lacks conserved residue(s) required for the propagation of feature annotation.</text>
</comment>
<feature type="binding site" evidence="9">
    <location>
        <position position="390"/>
    </location>
    <ligand>
        <name>phosphoenolpyruvate</name>
        <dbReference type="ChEBI" id="CHEBI:58702"/>
    </ligand>
</feature>
<dbReference type="GO" id="GO:0008652">
    <property type="term" value="P:amino acid biosynthetic process"/>
    <property type="evidence" value="ECO:0007669"/>
    <property type="project" value="UniProtKB-KW"/>
</dbReference>
<feature type="binding site" evidence="9">
    <location>
        <position position="27"/>
    </location>
    <ligand>
        <name>3-phosphoshikimate</name>
        <dbReference type="ChEBI" id="CHEBI:145989"/>
    </ligand>
</feature>
<dbReference type="HAMAP" id="MF_00210">
    <property type="entry name" value="EPSP_synth"/>
    <property type="match status" value="1"/>
</dbReference>
<feature type="binding site" evidence="9">
    <location>
        <position position="23"/>
    </location>
    <ligand>
        <name>3-phosphoshikimate</name>
        <dbReference type="ChEBI" id="CHEBI:145989"/>
    </ligand>
</feature>
<dbReference type="GO" id="GO:0005737">
    <property type="term" value="C:cytoplasm"/>
    <property type="evidence" value="ECO:0007669"/>
    <property type="project" value="UniProtKB-SubCell"/>
</dbReference>
<dbReference type="Proteomes" id="UP000317371">
    <property type="component" value="Unassembled WGS sequence"/>
</dbReference>
<dbReference type="PANTHER" id="PTHR21090:SF5">
    <property type="entry name" value="PENTAFUNCTIONAL AROM POLYPEPTIDE"/>
    <property type="match status" value="1"/>
</dbReference>
<dbReference type="Gene3D" id="3.65.10.10">
    <property type="entry name" value="Enolpyruvate transferase domain"/>
    <property type="match status" value="2"/>
</dbReference>
<dbReference type="AlphaFoldDB" id="A0A540VC54"/>
<dbReference type="UniPathway" id="UPA00053">
    <property type="reaction ID" value="UER00089"/>
</dbReference>